<dbReference type="InterPro" id="IPR050361">
    <property type="entry name" value="MPP/UQCRC_Complex"/>
</dbReference>
<keyword evidence="1" id="KW-0732">Signal</keyword>
<dbReference type="InterPro" id="IPR011765">
    <property type="entry name" value="Pept_M16_N"/>
</dbReference>
<accession>A0A6G7VAL7</accession>
<dbReference type="PANTHER" id="PTHR11851">
    <property type="entry name" value="METALLOPROTEASE"/>
    <property type="match status" value="1"/>
</dbReference>
<dbReference type="PANTHER" id="PTHR11851:SF224">
    <property type="entry name" value="PROCESSING PROTEASE"/>
    <property type="match status" value="1"/>
</dbReference>
<dbReference type="InterPro" id="IPR007863">
    <property type="entry name" value="Peptidase_M16_C"/>
</dbReference>
<dbReference type="SUPFAM" id="SSF63411">
    <property type="entry name" value="LuxS/MPP-like metallohydrolase"/>
    <property type="match status" value="2"/>
</dbReference>
<feature type="chain" id="PRO_5026353890" evidence="1">
    <location>
        <begin position="35"/>
        <end position="456"/>
    </location>
</feature>
<feature type="domain" description="Peptidase M16 N-terminal" evidence="2">
    <location>
        <begin position="48"/>
        <end position="191"/>
    </location>
</feature>
<protein>
    <submittedName>
        <fullName evidence="4">Insulinase family protein</fullName>
    </submittedName>
</protein>
<feature type="signal peptide" evidence="1">
    <location>
        <begin position="1"/>
        <end position="34"/>
    </location>
</feature>
<dbReference type="AlphaFoldDB" id="A0A6G7VAL7"/>
<gene>
    <name evidence="4" type="ORF">GWK36_01645</name>
</gene>
<sequence>MCTERHPDRIERAVRTLSAWLASTLLLASPLAPATPQIQTWQTQNGARVLFVSAPEIPMVDARLVLAAGSARDGQQSGLASLTAAMLTEGAGDWDADAIAERLDGVGAVLNTAVDRDMTAIALRTLTRQPAFDTATETFAALVARPRFAPEAFERVRRNRLTELRQQDESPRLVAQKALYRAIFGQHPYASDPAGTPQGVHSIRQEDLAAFHRRYYVAANAVLALVGDLDRPGAEWLAERLVGGLPRGERAAPVPEVQALNQAWFERIAFPSAQTTVLAGQPGMRRGDPDYFPLYVGNHILGGSSLVSILMDEIREKRGLSYSTYSRFVPLAQPGPFLLSLQTRNDQAEQARDLLLATLRRFIERGPTEEELIAAKKNITGGFPLKIASNADRVQYLAMIGFYDLPLDYLARFCERIEAVTADQIRDAFRRRIHPDRLAVVMVGQSGQQVSMASDQ</sequence>
<dbReference type="InterPro" id="IPR011249">
    <property type="entry name" value="Metalloenz_LuxS/M16"/>
</dbReference>
<dbReference type="EMBL" id="CP048029">
    <property type="protein sequence ID" value="QIK36915.1"/>
    <property type="molecule type" value="Genomic_DNA"/>
</dbReference>
<evidence type="ECO:0000256" key="1">
    <source>
        <dbReference type="SAM" id="SignalP"/>
    </source>
</evidence>
<evidence type="ECO:0000259" key="2">
    <source>
        <dbReference type="Pfam" id="PF00675"/>
    </source>
</evidence>
<proteinExistence type="predicted"/>
<dbReference type="Gene3D" id="3.30.830.10">
    <property type="entry name" value="Metalloenzyme, LuxS/M16 peptidase-like"/>
    <property type="match status" value="2"/>
</dbReference>
<dbReference type="RefSeq" id="WP_166269513.1">
    <property type="nucleotide sequence ID" value="NZ_CP048029.1"/>
</dbReference>
<keyword evidence="5" id="KW-1185">Reference proteome</keyword>
<dbReference type="GO" id="GO:0046872">
    <property type="term" value="F:metal ion binding"/>
    <property type="evidence" value="ECO:0007669"/>
    <property type="project" value="InterPro"/>
</dbReference>
<dbReference type="Pfam" id="PF05193">
    <property type="entry name" value="Peptidase_M16_C"/>
    <property type="match status" value="1"/>
</dbReference>
<organism evidence="4 5">
    <name type="scientific">Caldichromatium japonicum</name>
    <dbReference type="NCBI Taxonomy" id="2699430"/>
    <lineage>
        <taxon>Bacteria</taxon>
        <taxon>Pseudomonadati</taxon>
        <taxon>Pseudomonadota</taxon>
        <taxon>Gammaproteobacteria</taxon>
        <taxon>Chromatiales</taxon>
        <taxon>Chromatiaceae</taxon>
        <taxon>Caldichromatium</taxon>
    </lineage>
</organism>
<dbReference type="KEGG" id="cjap:GWK36_01645"/>
<reference evidence="5" key="1">
    <citation type="submission" date="2020-01" db="EMBL/GenBank/DDBJ databases">
        <title>Caldichromatium gen. nov., sp. nov., a thermophilic purple sulfur bacterium member of the family Chromatiaceae isolated from Nakabusa hot spring, Japan.</title>
        <authorList>
            <person name="Saini M.K."/>
            <person name="Hanada S."/>
            <person name="Tank M."/>
        </authorList>
    </citation>
    <scope>NUCLEOTIDE SEQUENCE [LARGE SCALE GENOMIC DNA]</scope>
    <source>
        <strain evidence="5">No.7</strain>
    </source>
</reference>
<dbReference type="Proteomes" id="UP000502699">
    <property type="component" value="Chromosome"/>
</dbReference>
<evidence type="ECO:0000259" key="3">
    <source>
        <dbReference type="Pfam" id="PF05193"/>
    </source>
</evidence>
<name>A0A6G7VAL7_9GAMM</name>
<evidence type="ECO:0000313" key="4">
    <source>
        <dbReference type="EMBL" id="QIK36915.1"/>
    </source>
</evidence>
<dbReference type="Pfam" id="PF00675">
    <property type="entry name" value="Peptidase_M16"/>
    <property type="match status" value="1"/>
</dbReference>
<feature type="domain" description="Peptidase M16 C-terminal" evidence="3">
    <location>
        <begin position="203"/>
        <end position="378"/>
    </location>
</feature>
<evidence type="ECO:0000313" key="5">
    <source>
        <dbReference type="Proteomes" id="UP000502699"/>
    </source>
</evidence>